<reference evidence="1 2" key="1">
    <citation type="submission" date="2021-09" db="EMBL/GenBank/DDBJ databases">
        <title>Genome sequencing and assembly of Chryseobacterium sp. RG1.</title>
        <authorList>
            <person name="Chhetri G."/>
        </authorList>
    </citation>
    <scope>NUCLEOTIDE SEQUENCE [LARGE SCALE GENOMIC DNA]</scope>
    <source>
        <strain evidence="1 2">RG1</strain>
    </source>
</reference>
<gene>
    <name evidence="1" type="ORF">JI747_003020</name>
</gene>
<protein>
    <submittedName>
        <fullName evidence="1">Uncharacterized protein</fullName>
    </submittedName>
</protein>
<accession>A0ABS7ZWM3</accession>
<evidence type="ECO:0000313" key="1">
    <source>
        <dbReference type="EMBL" id="MCA6066134.1"/>
    </source>
</evidence>
<comment type="caution">
    <text evidence="1">The sequence shown here is derived from an EMBL/GenBank/DDBJ whole genome shotgun (WGS) entry which is preliminary data.</text>
</comment>
<sequence>MDLDIRKLNSNKLFDFSKEEENLIFEVYDKLFELYDISVVDSKDSLYNTFNSDTENPFPLFIPKICYFITDKHKANSFYLYIISKIEKTIKGGRQPAQLETLQMWGLKKLEEDFDYISINKKKWADKIAEIFSSFNINFKDRDFKDFYVLGSNTFKTKVFLTSKRKEIIKSFPNENFKLEIKSTILSFGLPEILTVENAILISKFLEEI</sequence>
<dbReference type="EMBL" id="JAERSE020000001">
    <property type="protein sequence ID" value="MCA6066134.1"/>
    <property type="molecule type" value="Genomic_DNA"/>
</dbReference>
<dbReference type="Proteomes" id="UP000618240">
    <property type="component" value="Unassembled WGS sequence"/>
</dbReference>
<organism evidence="1 2">
    <name type="scientific">Chryseobacterium tagetis</name>
    <dbReference type="NCBI Taxonomy" id="2801334"/>
    <lineage>
        <taxon>Bacteria</taxon>
        <taxon>Pseudomonadati</taxon>
        <taxon>Bacteroidota</taxon>
        <taxon>Flavobacteriia</taxon>
        <taxon>Flavobacteriales</taxon>
        <taxon>Weeksellaceae</taxon>
        <taxon>Chryseobacterium group</taxon>
        <taxon>Chryseobacterium</taxon>
    </lineage>
</organism>
<evidence type="ECO:0000313" key="2">
    <source>
        <dbReference type="Proteomes" id="UP000618240"/>
    </source>
</evidence>
<dbReference type="RefSeq" id="WP_225686194.1">
    <property type="nucleotide sequence ID" value="NZ_JAERSE020000001.1"/>
</dbReference>
<name>A0ABS7ZWM3_9FLAO</name>
<keyword evidence="2" id="KW-1185">Reference proteome</keyword>
<proteinExistence type="predicted"/>